<gene>
    <name evidence="2" type="ORF">O3P69_008846</name>
</gene>
<feature type="region of interest" description="Disordered" evidence="1">
    <location>
        <begin position="20"/>
        <end position="40"/>
    </location>
</feature>
<dbReference type="EMBL" id="JARAKH010000027">
    <property type="protein sequence ID" value="KAK8389379.1"/>
    <property type="molecule type" value="Genomic_DNA"/>
</dbReference>
<sequence length="223" mass="24326">MHGRRLAKMLQTTEYCKPGYKKRHQEPRGRERVASVRTKTPFPRVTSRAREGATCAVAEKPDVNDNCDGSSRGSTCDPRQAAAATLPRPLRERFTVTQHAKMDEKAMHFLMVMNRMWKSDGGSGRAHTSSGNYAIAASTAASASPAGHIPAVTDKTQLLYVMKLRMEKISAQFDCSHRDRMAGDQKDKVGGGESRGGTLPIFGRSGACRCTPLYAARPASRVG</sequence>
<name>A0AAW0TPW2_SCYPA</name>
<evidence type="ECO:0000313" key="3">
    <source>
        <dbReference type="Proteomes" id="UP001487740"/>
    </source>
</evidence>
<evidence type="ECO:0000256" key="1">
    <source>
        <dbReference type="SAM" id="MobiDB-lite"/>
    </source>
</evidence>
<dbReference type="Proteomes" id="UP001487740">
    <property type="component" value="Unassembled WGS sequence"/>
</dbReference>
<reference evidence="2 3" key="1">
    <citation type="submission" date="2023-03" db="EMBL/GenBank/DDBJ databases">
        <title>High-quality genome of Scylla paramamosain provides insights in environmental adaptation.</title>
        <authorList>
            <person name="Zhang L."/>
        </authorList>
    </citation>
    <scope>NUCLEOTIDE SEQUENCE [LARGE SCALE GENOMIC DNA]</scope>
    <source>
        <strain evidence="2">LZ_2023a</strain>
        <tissue evidence="2">Muscle</tissue>
    </source>
</reference>
<proteinExistence type="predicted"/>
<comment type="caution">
    <text evidence="2">The sequence shown here is derived from an EMBL/GenBank/DDBJ whole genome shotgun (WGS) entry which is preliminary data.</text>
</comment>
<protein>
    <submittedName>
        <fullName evidence="2">Uncharacterized protein</fullName>
    </submittedName>
</protein>
<keyword evidence="3" id="KW-1185">Reference proteome</keyword>
<evidence type="ECO:0000313" key="2">
    <source>
        <dbReference type="EMBL" id="KAK8389379.1"/>
    </source>
</evidence>
<organism evidence="2 3">
    <name type="scientific">Scylla paramamosain</name>
    <name type="common">Mud crab</name>
    <dbReference type="NCBI Taxonomy" id="85552"/>
    <lineage>
        <taxon>Eukaryota</taxon>
        <taxon>Metazoa</taxon>
        <taxon>Ecdysozoa</taxon>
        <taxon>Arthropoda</taxon>
        <taxon>Crustacea</taxon>
        <taxon>Multicrustacea</taxon>
        <taxon>Malacostraca</taxon>
        <taxon>Eumalacostraca</taxon>
        <taxon>Eucarida</taxon>
        <taxon>Decapoda</taxon>
        <taxon>Pleocyemata</taxon>
        <taxon>Brachyura</taxon>
        <taxon>Eubrachyura</taxon>
        <taxon>Portunoidea</taxon>
        <taxon>Portunidae</taxon>
        <taxon>Portuninae</taxon>
        <taxon>Scylla</taxon>
    </lineage>
</organism>
<dbReference type="AlphaFoldDB" id="A0AAW0TPW2"/>
<accession>A0AAW0TPW2</accession>